<sequence length="144" mass="15973">MKKKRVEWKVWVYRNNYREKQGEYPRVMLRGNMDMDGLAAEVARRAGTYSVETVRAIASLLERTAEELLVEGYSVTGRLGTLTPAVTGMWNPDRTSPSARAQNRAVARYAMGGALKEAFADPLFHEEARAAAVPVIGEARNADA</sequence>
<reference evidence="3" key="1">
    <citation type="journal article" date="2021" name="PeerJ">
        <title>Extensive microbial diversity within the chicken gut microbiome revealed by metagenomics and culture.</title>
        <authorList>
            <person name="Gilroy R."/>
            <person name="Ravi A."/>
            <person name="Getino M."/>
            <person name="Pursley I."/>
            <person name="Horton D.L."/>
            <person name="Alikhan N.F."/>
            <person name="Baker D."/>
            <person name="Gharbi K."/>
            <person name="Hall N."/>
            <person name="Watson M."/>
            <person name="Adriaenssens E.M."/>
            <person name="Foster-Nyarko E."/>
            <person name="Jarju S."/>
            <person name="Secka A."/>
            <person name="Antonio M."/>
            <person name="Oren A."/>
            <person name="Chaudhuri R.R."/>
            <person name="La Ragione R."/>
            <person name="Hildebrand F."/>
            <person name="Pallen M.J."/>
        </authorList>
    </citation>
    <scope>NUCLEOTIDE SEQUENCE</scope>
    <source>
        <strain evidence="3">23274</strain>
    </source>
</reference>
<name>A0A9D2AAQ2_9BACT</name>
<evidence type="ECO:0000256" key="1">
    <source>
        <dbReference type="ARBA" id="ARBA00023125"/>
    </source>
</evidence>
<dbReference type="Proteomes" id="UP000824202">
    <property type="component" value="Unassembled WGS sequence"/>
</dbReference>
<keyword evidence="1" id="KW-0238">DNA-binding</keyword>
<feature type="domain" description="Bvu-2165-like IHF-HU-like DNA-binding" evidence="2">
    <location>
        <begin position="8"/>
        <end position="118"/>
    </location>
</feature>
<organism evidence="3 4">
    <name type="scientific">Candidatus Odoribacter faecigallinarum</name>
    <dbReference type="NCBI Taxonomy" id="2838706"/>
    <lineage>
        <taxon>Bacteria</taxon>
        <taxon>Pseudomonadati</taxon>
        <taxon>Bacteroidota</taxon>
        <taxon>Bacteroidia</taxon>
        <taxon>Bacteroidales</taxon>
        <taxon>Odoribacteraceae</taxon>
        <taxon>Odoribacter</taxon>
    </lineage>
</organism>
<evidence type="ECO:0000313" key="4">
    <source>
        <dbReference type="Proteomes" id="UP000824202"/>
    </source>
</evidence>
<comment type="caution">
    <text evidence="3">The sequence shown here is derived from an EMBL/GenBank/DDBJ whole genome shotgun (WGS) entry which is preliminary data.</text>
</comment>
<dbReference type="InterPro" id="IPR049893">
    <property type="entry name" value="Bvu_2165-like_IHF-HU-DNA_bdg"/>
</dbReference>
<dbReference type="Gene3D" id="4.10.520.10">
    <property type="entry name" value="IHF-like DNA-binding proteins"/>
    <property type="match status" value="1"/>
</dbReference>
<feature type="non-terminal residue" evidence="3">
    <location>
        <position position="144"/>
    </location>
</feature>
<dbReference type="EMBL" id="DXFT01000004">
    <property type="protein sequence ID" value="HIX02531.1"/>
    <property type="molecule type" value="Genomic_DNA"/>
</dbReference>
<evidence type="ECO:0000313" key="3">
    <source>
        <dbReference type="EMBL" id="HIX02531.1"/>
    </source>
</evidence>
<dbReference type="AlphaFoldDB" id="A0A9D2AAQ2"/>
<proteinExistence type="predicted"/>
<evidence type="ECO:0000259" key="2">
    <source>
        <dbReference type="Pfam" id="PF14848"/>
    </source>
</evidence>
<dbReference type="GO" id="GO:0003677">
    <property type="term" value="F:DNA binding"/>
    <property type="evidence" value="ECO:0007669"/>
    <property type="project" value="UniProtKB-KW"/>
</dbReference>
<protein>
    <recommendedName>
        <fullName evidence="2">Bvu-2165-like IHF-HU-like DNA-binding domain-containing protein</fullName>
    </recommendedName>
</protein>
<accession>A0A9D2AAQ2</accession>
<reference evidence="3" key="2">
    <citation type="submission" date="2021-04" db="EMBL/GenBank/DDBJ databases">
        <authorList>
            <person name="Gilroy R."/>
        </authorList>
    </citation>
    <scope>NUCLEOTIDE SEQUENCE</scope>
    <source>
        <strain evidence="3">23274</strain>
    </source>
</reference>
<dbReference type="Pfam" id="PF14848">
    <property type="entry name" value="HU-DNA_bdg"/>
    <property type="match status" value="1"/>
</dbReference>
<dbReference type="InterPro" id="IPR010992">
    <property type="entry name" value="IHF-like_DNA-bd_dom_sf"/>
</dbReference>
<gene>
    <name evidence="3" type="ORF">H9863_00225</name>
</gene>